<dbReference type="EMBL" id="NSGO01000006">
    <property type="protein sequence ID" value="PAT05875.1"/>
    <property type="molecule type" value="Genomic_DNA"/>
</dbReference>
<dbReference type="InterPro" id="IPR050109">
    <property type="entry name" value="HTH-type_TetR-like_transc_reg"/>
</dbReference>
<feature type="domain" description="HTH tetR-type" evidence="5">
    <location>
        <begin position="40"/>
        <end position="100"/>
    </location>
</feature>
<comment type="caution">
    <text evidence="6">The sequence shown here is derived from an EMBL/GenBank/DDBJ whole genome shotgun (WGS) entry which is preliminary data.</text>
</comment>
<dbReference type="PROSITE" id="PS50977">
    <property type="entry name" value="HTH_TETR_2"/>
    <property type="match status" value="1"/>
</dbReference>
<keyword evidence="7" id="KW-1185">Reference proteome</keyword>
<organism evidence="6 7">
    <name type="scientific">Corynebacterium hadale</name>
    <dbReference type="NCBI Taxonomy" id="2026255"/>
    <lineage>
        <taxon>Bacteria</taxon>
        <taxon>Bacillati</taxon>
        <taxon>Actinomycetota</taxon>
        <taxon>Actinomycetes</taxon>
        <taxon>Mycobacteriales</taxon>
        <taxon>Corynebacteriaceae</taxon>
        <taxon>Corynebacterium</taxon>
    </lineage>
</organism>
<evidence type="ECO:0000313" key="7">
    <source>
        <dbReference type="Proteomes" id="UP000218281"/>
    </source>
</evidence>
<name>A0ABX4H984_9CORY</name>
<accession>A0ABX4H984</accession>
<evidence type="ECO:0000256" key="3">
    <source>
        <dbReference type="ARBA" id="ARBA00023163"/>
    </source>
</evidence>
<gene>
    <name evidence="6" type="ORF">CKJ81_06580</name>
</gene>
<evidence type="ECO:0000256" key="4">
    <source>
        <dbReference type="PROSITE-ProRule" id="PRU00335"/>
    </source>
</evidence>
<evidence type="ECO:0000256" key="1">
    <source>
        <dbReference type="ARBA" id="ARBA00023015"/>
    </source>
</evidence>
<dbReference type="PANTHER" id="PTHR30055:SF238">
    <property type="entry name" value="MYCOFACTOCIN BIOSYNTHESIS TRANSCRIPTIONAL REGULATOR MFTR-RELATED"/>
    <property type="match status" value="1"/>
</dbReference>
<keyword evidence="3" id="KW-0804">Transcription</keyword>
<keyword evidence="1" id="KW-0805">Transcription regulation</keyword>
<dbReference type="Pfam" id="PF00440">
    <property type="entry name" value="TetR_N"/>
    <property type="match status" value="1"/>
</dbReference>
<dbReference type="SUPFAM" id="SSF46689">
    <property type="entry name" value="Homeodomain-like"/>
    <property type="match status" value="1"/>
</dbReference>
<proteinExistence type="predicted"/>
<feature type="DNA-binding region" description="H-T-H motif" evidence="4">
    <location>
        <begin position="63"/>
        <end position="82"/>
    </location>
</feature>
<evidence type="ECO:0000313" key="6">
    <source>
        <dbReference type="EMBL" id="PAT05875.1"/>
    </source>
</evidence>
<dbReference type="Proteomes" id="UP000218281">
    <property type="component" value="Unassembled WGS sequence"/>
</dbReference>
<dbReference type="PANTHER" id="PTHR30055">
    <property type="entry name" value="HTH-TYPE TRANSCRIPTIONAL REGULATOR RUTR"/>
    <property type="match status" value="1"/>
</dbReference>
<sequence length="222" mass="24448">MIARGSCLTGWTRCCPTWTLRASTCNKRWSTMNLREPKKQATREAISDAAAHILLHQGSEKLTVARVAAAAEVSPRTFHNYFADLDAALLVFVERTFAEIGEDIRRLPPELGLTEAFEHICVDALTGDGVKLHSASTLLLTSDRLELIRGSACPNDERERILTPVVSALQKRAPQLDPFEVLVLLSAYGSAASVAFKRHLRTPSDDSQALLHKAFAAVRESR</sequence>
<evidence type="ECO:0000259" key="5">
    <source>
        <dbReference type="PROSITE" id="PS50977"/>
    </source>
</evidence>
<dbReference type="Gene3D" id="1.10.357.10">
    <property type="entry name" value="Tetracycline Repressor, domain 2"/>
    <property type="match status" value="1"/>
</dbReference>
<evidence type="ECO:0000256" key="2">
    <source>
        <dbReference type="ARBA" id="ARBA00023125"/>
    </source>
</evidence>
<keyword evidence="2 4" id="KW-0238">DNA-binding</keyword>
<dbReference type="InterPro" id="IPR001647">
    <property type="entry name" value="HTH_TetR"/>
</dbReference>
<protein>
    <recommendedName>
        <fullName evidence="5">HTH tetR-type domain-containing protein</fullName>
    </recommendedName>
</protein>
<reference evidence="6 7" key="1">
    <citation type="submission" date="2017-08" db="EMBL/GenBank/DDBJ databases">
        <title>Whole genome sequences of 6 clinical strains closest to Corynebacterium imitans.</title>
        <authorList>
            <person name="Bernier A.-M."/>
            <person name="Burdz T."/>
            <person name="Bernard K."/>
        </authorList>
    </citation>
    <scope>NUCLEOTIDE SEQUENCE [LARGE SCALE GENOMIC DNA]</scope>
    <source>
        <strain evidence="6 7">NML93-0607</strain>
    </source>
</reference>
<dbReference type="InterPro" id="IPR009057">
    <property type="entry name" value="Homeodomain-like_sf"/>
</dbReference>